<dbReference type="InterPro" id="IPR012349">
    <property type="entry name" value="Split_barrel_FMN-bd"/>
</dbReference>
<keyword evidence="4" id="KW-1185">Reference proteome</keyword>
<dbReference type="Pfam" id="PF01613">
    <property type="entry name" value="Flavin_Reduct"/>
    <property type="match status" value="1"/>
</dbReference>
<dbReference type="SMART" id="SM00903">
    <property type="entry name" value="Flavin_Reduct"/>
    <property type="match status" value="1"/>
</dbReference>
<dbReference type="SUPFAM" id="SSF50475">
    <property type="entry name" value="FMN-binding split barrel"/>
    <property type="match status" value="1"/>
</dbReference>
<accession>A0A1I6LNF7</accession>
<evidence type="ECO:0000313" key="3">
    <source>
        <dbReference type="EMBL" id="SFS04782.1"/>
    </source>
</evidence>
<gene>
    <name evidence="3" type="ORF">SAMN05192580_2993</name>
</gene>
<dbReference type="STRING" id="1166337.SAMN05192580_2993"/>
<dbReference type="OrthoDB" id="9789254at2"/>
<evidence type="ECO:0000313" key="4">
    <source>
        <dbReference type="Proteomes" id="UP000198824"/>
    </source>
</evidence>
<dbReference type="RefSeq" id="WP_093315772.1">
    <property type="nucleotide sequence ID" value="NZ_FOZG01000002.1"/>
</dbReference>
<dbReference type="InterPro" id="IPR050268">
    <property type="entry name" value="NADH-dep_flavin_reductase"/>
</dbReference>
<name>A0A1I6LNF7_9SPHN</name>
<keyword evidence="1" id="KW-0560">Oxidoreductase</keyword>
<dbReference type="GO" id="GO:0010181">
    <property type="term" value="F:FMN binding"/>
    <property type="evidence" value="ECO:0007669"/>
    <property type="project" value="InterPro"/>
</dbReference>
<dbReference type="PANTHER" id="PTHR30466">
    <property type="entry name" value="FLAVIN REDUCTASE"/>
    <property type="match status" value="1"/>
</dbReference>
<protein>
    <submittedName>
        <fullName evidence="3">NADH-FMN oxidoreductase RutF, flavin reductase (DIM6/NTAB) family</fullName>
    </submittedName>
</protein>
<dbReference type="GO" id="GO:0042602">
    <property type="term" value="F:riboflavin reductase (NADPH) activity"/>
    <property type="evidence" value="ECO:0007669"/>
    <property type="project" value="TreeGrafter"/>
</dbReference>
<organism evidence="3 4">
    <name type="scientific">Sphingomonas jatrophae</name>
    <dbReference type="NCBI Taxonomy" id="1166337"/>
    <lineage>
        <taxon>Bacteria</taxon>
        <taxon>Pseudomonadati</taxon>
        <taxon>Pseudomonadota</taxon>
        <taxon>Alphaproteobacteria</taxon>
        <taxon>Sphingomonadales</taxon>
        <taxon>Sphingomonadaceae</taxon>
        <taxon>Sphingomonas</taxon>
    </lineage>
</organism>
<dbReference type="Proteomes" id="UP000198824">
    <property type="component" value="Unassembled WGS sequence"/>
</dbReference>
<feature type="domain" description="Flavin reductase like" evidence="2">
    <location>
        <begin position="15"/>
        <end position="161"/>
    </location>
</feature>
<dbReference type="PANTHER" id="PTHR30466:SF1">
    <property type="entry name" value="FMN REDUCTASE (NADH) RUTF"/>
    <property type="match status" value="1"/>
</dbReference>
<evidence type="ECO:0000256" key="1">
    <source>
        <dbReference type="ARBA" id="ARBA00023002"/>
    </source>
</evidence>
<proteinExistence type="predicted"/>
<reference evidence="3 4" key="1">
    <citation type="submission" date="2016-10" db="EMBL/GenBank/DDBJ databases">
        <authorList>
            <person name="de Groot N.N."/>
        </authorList>
    </citation>
    <scope>NUCLEOTIDE SEQUENCE [LARGE SCALE GENOMIC DNA]</scope>
    <source>
        <strain evidence="3 4">S5-249</strain>
    </source>
</reference>
<dbReference type="InterPro" id="IPR002563">
    <property type="entry name" value="Flavin_Rdtase-like_dom"/>
</dbReference>
<dbReference type="AlphaFoldDB" id="A0A1I6LNF7"/>
<sequence>MADEAEIATGLKAAMRRMPAAVALITTLDPEGGEPAGLAASAVIPVSMAPPSMLVAINRNASAHSAIERSGRFCINLLSTQQTALVTLFSSTDMRAQRFADEGWQTHDGLPFLPAACANIFCRVQTTLIHGTHELFIGNVEDVRTSVGDAPLGWLEGGFAALGPLA</sequence>
<dbReference type="Gene3D" id="2.30.110.10">
    <property type="entry name" value="Electron Transport, Fmn-binding Protein, Chain A"/>
    <property type="match status" value="1"/>
</dbReference>
<evidence type="ECO:0000259" key="2">
    <source>
        <dbReference type="SMART" id="SM00903"/>
    </source>
</evidence>
<dbReference type="EMBL" id="FOZG01000002">
    <property type="protein sequence ID" value="SFS04782.1"/>
    <property type="molecule type" value="Genomic_DNA"/>
</dbReference>